<dbReference type="AlphaFoldDB" id="A0AB39TAZ5"/>
<dbReference type="EMBL" id="CP163445">
    <property type="protein sequence ID" value="XDQ77607.1"/>
    <property type="molecule type" value="Genomic_DNA"/>
</dbReference>
<gene>
    <name evidence="1" type="ORF">AB2U05_03455</name>
</gene>
<proteinExistence type="predicted"/>
<organism evidence="1">
    <name type="scientific">Streptomyces sp. Y1</name>
    <dbReference type="NCBI Taxonomy" id="3238634"/>
    <lineage>
        <taxon>Bacteria</taxon>
        <taxon>Bacillati</taxon>
        <taxon>Actinomycetota</taxon>
        <taxon>Actinomycetes</taxon>
        <taxon>Kitasatosporales</taxon>
        <taxon>Streptomycetaceae</taxon>
        <taxon>Streptomyces</taxon>
    </lineage>
</organism>
<accession>A0AB39TAZ5</accession>
<dbReference type="RefSeq" id="WP_369182383.1">
    <property type="nucleotide sequence ID" value="NZ_CP163445.1"/>
</dbReference>
<sequence length="130" mass="14337">MTVSLLEAFHEHGLETYRQLLGAALDRLLPDPLVRAGGPVHLETTVVRTATSTVVHLISFLPSRETPELDLVHDAFPLVDVPVAIRLADAPRSVRLQPAGREPAWERDGKYVHVRVTTTDGHAMVVVEHD</sequence>
<reference evidence="1" key="1">
    <citation type="submission" date="2024-07" db="EMBL/GenBank/DDBJ databases">
        <authorList>
            <person name="Yu S.T."/>
        </authorList>
    </citation>
    <scope>NUCLEOTIDE SEQUENCE</scope>
    <source>
        <strain evidence="1">Y1</strain>
    </source>
</reference>
<protein>
    <submittedName>
        <fullName evidence="1">Uncharacterized protein</fullName>
    </submittedName>
</protein>
<evidence type="ECO:0000313" key="1">
    <source>
        <dbReference type="EMBL" id="XDQ77607.1"/>
    </source>
</evidence>
<name>A0AB39TAZ5_9ACTN</name>